<gene>
    <name evidence="1" type="ORF">ANSO36C_07220</name>
</gene>
<protein>
    <submittedName>
        <fullName evidence="1">Uncharacterized protein</fullName>
    </submittedName>
</protein>
<sequence>MAYTIPQMIQMTEAARDLARDNPNYRSPEFWQDLLIDLSDAQMVAKYPSYTPEDWEWAFLFEESDYNQVHETHNTLEQLDILKRSSDSNVP</sequence>
<dbReference type="RefSeq" id="WP_251958425.1">
    <property type="nucleotide sequence ID" value="NZ_AP025732.1"/>
</dbReference>
<accession>A0ABM7YW98</accession>
<dbReference type="Proteomes" id="UP001055453">
    <property type="component" value="Chromosome"/>
</dbReference>
<organism evidence="1 2">
    <name type="scientific">Nostoc cf. commune SO-36</name>
    <dbReference type="NCBI Taxonomy" id="449208"/>
    <lineage>
        <taxon>Bacteria</taxon>
        <taxon>Bacillati</taxon>
        <taxon>Cyanobacteriota</taxon>
        <taxon>Cyanophyceae</taxon>
        <taxon>Nostocales</taxon>
        <taxon>Nostocaceae</taxon>
        <taxon>Nostoc</taxon>
    </lineage>
</organism>
<reference evidence="1" key="1">
    <citation type="submission" date="2022-04" db="EMBL/GenBank/DDBJ databases">
        <title>Complete genome sequence of a cyanobacterium, Nostoc sp. SO-36, isolated in Antarctica.</title>
        <authorList>
            <person name="Kanesaki Y."/>
            <person name="Effendi D."/>
            <person name="Sakamoto T."/>
            <person name="Ohtani S."/>
            <person name="Awai K."/>
        </authorList>
    </citation>
    <scope>NUCLEOTIDE SEQUENCE</scope>
    <source>
        <strain evidence="1">SO-36</strain>
    </source>
</reference>
<dbReference type="EMBL" id="AP025732">
    <property type="protein sequence ID" value="BDI14920.1"/>
    <property type="molecule type" value="Genomic_DNA"/>
</dbReference>
<evidence type="ECO:0000313" key="1">
    <source>
        <dbReference type="EMBL" id="BDI14920.1"/>
    </source>
</evidence>
<keyword evidence="2" id="KW-1185">Reference proteome</keyword>
<evidence type="ECO:0000313" key="2">
    <source>
        <dbReference type="Proteomes" id="UP001055453"/>
    </source>
</evidence>
<proteinExistence type="predicted"/>
<name>A0ABM7YW98_NOSCO</name>